<protein>
    <submittedName>
        <fullName evidence="1">Polysaccharide deacetylase family protein</fullName>
    </submittedName>
</protein>
<gene>
    <name evidence="1" type="ORF">J5Y10_23270</name>
</gene>
<dbReference type="RefSeq" id="WP_209376520.1">
    <property type="nucleotide sequence ID" value="NZ_JAGIZA010000020.1"/>
</dbReference>
<evidence type="ECO:0000313" key="1">
    <source>
        <dbReference type="EMBL" id="MBP0495724.1"/>
    </source>
</evidence>
<reference evidence="1" key="1">
    <citation type="submission" date="2021-03" db="EMBL/GenBank/DDBJ databases">
        <authorList>
            <person name="So Y."/>
        </authorList>
    </citation>
    <scope>NUCLEOTIDE SEQUENCE</scope>
    <source>
        <strain evidence="1">SG15</strain>
    </source>
</reference>
<organism evidence="1 2">
    <name type="scientific">Roseomonas indoligenes</name>
    <dbReference type="NCBI Taxonomy" id="2820811"/>
    <lineage>
        <taxon>Bacteria</taxon>
        <taxon>Pseudomonadati</taxon>
        <taxon>Pseudomonadota</taxon>
        <taxon>Alphaproteobacteria</taxon>
        <taxon>Acetobacterales</taxon>
        <taxon>Roseomonadaceae</taxon>
        <taxon>Roseomonas</taxon>
    </lineage>
</organism>
<sequence>MKLPSQTRYDHSAIPQRPTYEWPGGKRLALLICNNIEHHAFRAGLGSDSATIGAPQSQRNYAWRDYGNRVGLWYLLDLLDELGLPCAHNVNTAALDMCPEIAPALLKRGDEFVGHGRTNAERQDGLWEEDERRLIAESAEGIRRHSGARPKGWLGPWLAESNATPDLLVEEGFEYVMEWPADDQPFWMRTRSGPILSVPYSVELNDSPAQVYRQHSGREFANMITDHFDELLHQAAKYPLVCSIVLHPFVIGQPYRLRQLRRALEHVLKQRDKLWITRPGELTAYVRSLPKGVVPGSEELP</sequence>
<evidence type="ECO:0000313" key="2">
    <source>
        <dbReference type="Proteomes" id="UP000677537"/>
    </source>
</evidence>
<dbReference type="EMBL" id="JAGIZA010000020">
    <property type="protein sequence ID" value="MBP0495724.1"/>
    <property type="molecule type" value="Genomic_DNA"/>
</dbReference>
<dbReference type="GO" id="GO:0005975">
    <property type="term" value="P:carbohydrate metabolic process"/>
    <property type="evidence" value="ECO:0007669"/>
    <property type="project" value="InterPro"/>
</dbReference>
<dbReference type="PANTHER" id="PTHR43123:SF4">
    <property type="entry name" value="POLYSACCHARIDE DEACETYLASE"/>
    <property type="match status" value="1"/>
</dbReference>
<dbReference type="InterPro" id="IPR011330">
    <property type="entry name" value="Glyco_hydro/deAcase_b/a-brl"/>
</dbReference>
<dbReference type="Gene3D" id="3.20.20.370">
    <property type="entry name" value="Glycoside hydrolase/deacetylase"/>
    <property type="match status" value="1"/>
</dbReference>
<keyword evidence="2" id="KW-1185">Reference proteome</keyword>
<dbReference type="AlphaFoldDB" id="A0A940MYJ9"/>
<dbReference type="SUPFAM" id="SSF88713">
    <property type="entry name" value="Glycoside hydrolase/deacetylase"/>
    <property type="match status" value="1"/>
</dbReference>
<proteinExistence type="predicted"/>
<dbReference type="Proteomes" id="UP000677537">
    <property type="component" value="Unassembled WGS sequence"/>
</dbReference>
<accession>A0A940MYJ9</accession>
<comment type="caution">
    <text evidence="1">The sequence shown here is derived from an EMBL/GenBank/DDBJ whole genome shotgun (WGS) entry which is preliminary data.</text>
</comment>
<name>A0A940MYJ9_9PROT</name>
<dbReference type="PANTHER" id="PTHR43123">
    <property type="entry name" value="POLYSACCHARIDE DEACETYLASE-RELATED"/>
    <property type="match status" value="1"/>
</dbReference>